<dbReference type="InterPro" id="IPR036514">
    <property type="entry name" value="SGNH_hydro_sf"/>
</dbReference>
<name>A0AAN9PML1_CLITE</name>
<evidence type="ECO:0000256" key="1">
    <source>
        <dbReference type="ARBA" id="ARBA00008668"/>
    </source>
</evidence>
<keyword evidence="6" id="KW-1185">Reference proteome</keyword>
<dbReference type="CDD" id="cd01837">
    <property type="entry name" value="SGNH_plant_lipase_like"/>
    <property type="match status" value="1"/>
</dbReference>
<dbReference type="InterPro" id="IPR001087">
    <property type="entry name" value="GDSL"/>
</dbReference>
<sequence>MSKQTTALLLSAKIRSMLRQRLFVVLALPLLFATIVTGCYTSLFSFGDSLADTGNLYFISPPQSPDCLIPPYGQTHFHHPNGRCSDGRLILDFVAESLGLPYVKPYLGFKNGVVKRKNIQQGVNFAVAGATALGRRFFEEKGFTVDVTANFSLKVQLDWFKELLPSFCNSSSRCKHVLRSSLFIVGEIGGNDYGFPLSVTTAFEDLVTYVPQVVSVITSAIRELIDLGAVTFIVPGSLPLGCNPAYLTEFATTDKEEYDHDGCLKWLNRFYESHNELLQIELNRLRVLYPHTNIIYADYFHAALLLYDSPEHYGFGGNVLKVCCGGGGPYNYNETAKCGDAGVIACDDPTQYVSWDGYHFTEAAYRWMTKALLDGPYTFPKFNISCFAAEITEDLNNHVMK</sequence>
<keyword evidence="3" id="KW-0378">Hydrolase</keyword>
<dbReference type="PANTHER" id="PTHR22835:SF683">
    <property type="entry name" value="OS05G0506800 PROTEIN"/>
    <property type="match status" value="1"/>
</dbReference>
<dbReference type="InterPro" id="IPR035669">
    <property type="entry name" value="SGNH_plant_lipase-like"/>
</dbReference>
<comment type="similarity">
    <text evidence="1">Belongs to the 'GDSL' lipolytic enzyme family.</text>
</comment>
<dbReference type="EMBL" id="JAYKXN010000003">
    <property type="protein sequence ID" value="KAK7302912.1"/>
    <property type="molecule type" value="Genomic_DNA"/>
</dbReference>
<comment type="caution">
    <text evidence="5">The sequence shown here is derived from an EMBL/GenBank/DDBJ whole genome shotgun (WGS) entry which is preliminary data.</text>
</comment>
<dbReference type="Pfam" id="PF00657">
    <property type="entry name" value="Lipase_GDSL"/>
    <property type="match status" value="1"/>
</dbReference>
<evidence type="ECO:0000313" key="6">
    <source>
        <dbReference type="Proteomes" id="UP001359559"/>
    </source>
</evidence>
<evidence type="ECO:0000313" key="5">
    <source>
        <dbReference type="EMBL" id="KAK7302912.1"/>
    </source>
</evidence>
<dbReference type="Proteomes" id="UP001359559">
    <property type="component" value="Unassembled WGS sequence"/>
</dbReference>
<organism evidence="5 6">
    <name type="scientific">Clitoria ternatea</name>
    <name type="common">Butterfly pea</name>
    <dbReference type="NCBI Taxonomy" id="43366"/>
    <lineage>
        <taxon>Eukaryota</taxon>
        <taxon>Viridiplantae</taxon>
        <taxon>Streptophyta</taxon>
        <taxon>Embryophyta</taxon>
        <taxon>Tracheophyta</taxon>
        <taxon>Spermatophyta</taxon>
        <taxon>Magnoliopsida</taxon>
        <taxon>eudicotyledons</taxon>
        <taxon>Gunneridae</taxon>
        <taxon>Pentapetalae</taxon>
        <taxon>rosids</taxon>
        <taxon>fabids</taxon>
        <taxon>Fabales</taxon>
        <taxon>Fabaceae</taxon>
        <taxon>Papilionoideae</taxon>
        <taxon>50 kb inversion clade</taxon>
        <taxon>NPAAA clade</taxon>
        <taxon>indigoferoid/millettioid clade</taxon>
        <taxon>Phaseoleae</taxon>
        <taxon>Clitoria</taxon>
    </lineage>
</organism>
<reference evidence="5 6" key="1">
    <citation type="submission" date="2024-01" db="EMBL/GenBank/DDBJ databases">
        <title>The genomes of 5 underutilized Papilionoideae crops provide insights into root nodulation and disease resistance.</title>
        <authorList>
            <person name="Yuan L."/>
        </authorList>
    </citation>
    <scope>NUCLEOTIDE SEQUENCE [LARGE SCALE GENOMIC DNA]</scope>
    <source>
        <strain evidence="5">LY-2023</strain>
        <tissue evidence="5">Leaf</tissue>
    </source>
</reference>
<dbReference type="PANTHER" id="PTHR22835">
    <property type="entry name" value="ZINC FINGER FYVE DOMAIN CONTAINING PROTEIN"/>
    <property type="match status" value="1"/>
</dbReference>
<keyword evidence="2" id="KW-0732">Signal</keyword>
<proteinExistence type="inferred from homology"/>
<dbReference type="SUPFAM" id="SSF52266">
    <property type="entry name" value="SGNH hydrolase"/>
    <property type="match status" value="1"/>
</dbReference>
<evidence type="ECO:0000256" key="4">
    <source>
        <dbReference type="ARBA" id="ARBA00023180"/>
    </source>
</evidence>
<evidence type="ECO:0000256" key="2">
    <source>
        <dbReference type="ARBA" id="ARBA00022729"/>
    </source>
</evidence>
<accession>A0AAN9PML1</accession>
<dbReference type="GO" id="GO:0016788">
    <property type="term" value="F:hydrolase activity, acting on ester bonds"/>
    <property type="evidence" value="ECO:0007669"/>
    <property type="project" value="InterPro"/>
</dbReference>
<keyword evidence="4" id="KW-0325">Glycoprotein</keyword>
<dbReference type="AlphaFoldDB" id="A0AAN9PML1"/>
<gene>
    <name evidence="5" type="ORF">RJT34_13809</name>
</gene>
<evidence type="ECO:0000256" key="3">
    <source>
        <dbReference type="ARBA" id="ARBA00022801"/>
    </source>
</evidence>
<dbReference type="Gene3D" id="3.40.50.1110">
    <property type="entry name" value="SGNH hydrolase"/>
    <property type="match status" value="1"/>
</dbReference>
<protein>
    <submittedName>
        <fullName evidence="5">Uncharacterized protein</fullName>
    </submittedName>
</protein>